<proteinExistence type="predicted"/>
<dbReference type="AlphaFoldDB" id="A0AAU9X778"/>
<organism evidence="1 2">
    <name type="scientific">Pocillopora meandrina</name>
    <dbReference type="NCBI Taxonomy" id="46732"/>
    <lineage>
        <taxon>Eukaryota</taxon>
        <taxon>Metazoa</taxon>
        <taxon>Cnidaria</taxon>
        <taxon>Anthozoa</taxon>
        <taxon>Hexacorallia</taxon>
        <taxon>Scleractinia</taxon>
        <taxon>Astrocoeniina</taxon>
        <taxon>Pocilloporidae</taxon>
        <taxon>Pocillopora</taxon>
    </lineage>
</organism>
<reference evidence="1 2" key="1">
    <citation type="submission" date="2022-05" db="EMBL/GenBank/DDBJ databases">
        <authorList>
            <consortium name="Genoscope - CEA"/>
            <person name="William W."/>
        </authorList>
    </citation>
    <scope>NUCLEOTIDE SEQUENCE [LARGE SCALE GENOMIC DNA]</scope>
</reference>
<evidence type="ECO:0000313" key="1">
    <source>
        <dbReference type="EMBL" id="CAH3139608.1"/>
    </source>
</evidence>
<sequence length="201" mass="22669">MLLVPLGLGPTSRASDSLAFGLFLNRSNPLLIRNCFQWWWQYMCGGRRCEKHVLFRSDNKAVVQMLNSRTSKIPFLMQLLGNLLLSAARSNPNTGSSPASIGIDQFFSRTAVSRLPYAWPNPIHSQEVCNRSKEVLQLFLKLSQLYLSGSPCPTDEWTLCLFATFLARFLHHSTIKVYLSGVRALNVEQGLQDPPQNCPRL</sequence>
<evidence type="ECO:0000313" key="2">
    <source>
        <dbReference type="Proteomes" id="UP001159428"/>
    </source>
</evidence>
<comment type="caution">
    <text evidence="1">The sequence shown here is derived from an EMBL/GenBank/DDBJ whole genome shotgun (WGS) entry which is preliminary data.</text>
</comment>
<protein>
    <submittedName>
        <fullName evidence="1">Uncharacterized protein</fullName>
    </submittedName>
</protein>
<name>A0AAU9X778_9CNID</name>
<dbReference type="EMBL" id="CALNXJ010000033">
    <property type="protein sequence ID" value="CAH3139608.1"/>
    <property type="molecule type" value="Genomic_DNA"/>
</dbReference>
<dbReference type="Proteomes" id="UP001159428">
    <property type="component" value="Unassembled WGS sequence"/>
</dbReference>
<gene>
    <name evidence="1" type="ORF">PMEA_00018886</name>
</gene>
<keyword evidence="2" id="KW-1185">Reference proteome</keyword>
<accession>A0AAU9X778</accession>